<dbReference type="EMBL" id="KE346360">
    <property type="protein sequence ID" value="KJE88742.1"/>
    <property type="molecule type" value="Genomic_DNA"/>
</dbReference>
<protein>
    <submittedName>
        <fullName evidence="2">Uncharacterized protein</fullName>
    </submittedName>
</protein>
<dbReference type="AlphaFoldDB" id="A0A0D2VG19"/>
<gene>
    <name evidence="2" type="ORF">CAOG_009295</name>
</gene>
<feature type="compositionally biased region" description="Basic residues" evidence="1">
    <location>
        <begin position="113"/>
        <end position="124"/>
    </location>
</feature>
<feature type="region of interest" description="Disordered" evidence="1">
    <location>
        <begin position="101"/>
        <end position="124"/>
    </location>
</feature>
<proteinExistence type="predicted"/>
<reference evidence="3" key="1">
    <citation type="submission" date="2011-02" db="EMBL/GenBank/DDBJ databases">
        <title>The Genome Sequence of Capsaspora owczarzaki ATCC 30864.</title>
        <authorList>
            <person name="Russ C."/>
            <person name="Cuomo C."/>
            <person name="Burger G."/>
            <person name="Gray M.W."/>
            <person name="Holland P.W.H."/>
            <person name="King N."/>
            <person name="Lang F.B.F."/>
            <person name="Roger A.J."/>
            <person name="Ruiz-Trillo I."/>
            <person name="Young S.K."/>
            <person name="Zeng Q."/>
            <person name="Gargeya S."/>
            <person name="Alvarado L."/>
            <person name="Berlin A."/>
            <person name="Chapman S.B."/>
            <person name="Chen Z."/>
            <person name="Freedman E."/>
            <person name="Gellesch M."/>
            <person name="Goldberg J."/>
            <person name="Griggs A."/>
            <person name="Gujja S."/>
            <person name="Heilman E."/>
            <person name="Heiman D."/>
            <person name="Howarth C."/>
            <person name="Mehta T."/>
            <person name="Neiman D."/>
            <person name="Pearson M."/>
            <person name="Roberts A."/>
            <person name="Saif S."/>
            <person name="Shea T."/>
            <person name="Shenoy N."/>
            <person name="Sisk P."/>
            <person name="Stolte C."/>
            <person name="Sykes S."/>
            <person name="White J."/>
            <person name="Yandava C."/>
            <person name="Haas B."/>
            <person name="Nusbaum C."/>
            <person name="Birren B."/>
        </authorList>
    </citation>
    <scope>NUCLEOTIDE SEQUENCE</scope>
    <source>
        <strain evidence="3">ATCC 30864</strain>
    </source>
</reference>
<name>A0A0D2VG19_CAPO3</name>
<dbReference type="Proteomes" id="UP000008743">
    <property type="component" value="Unassembled WGS sequence"/>
</dbReference>
<evidence type="ECO:0000313" key="3">
    <source>
        <dbReference type="Proteomes" id="UP000008743"/>
    </source>
</evidence>
<evidence type="ECO:0000313" key="2">
    <source>
        <dbReference type="EMBL" id="KJE88742.1"/>
    </source>
</evidence>
<sequence>MNIVPVTYSESRDAEAGGWPLVPLCPERQILPKMSRSGSGTNRGPIGNNEARATHAWRHHPIPLVFPRPVIHLPQMWRFNVVQVWNRYAPPRHISAFILTRGEGCEHDPGKTPKSKQRRTQPEN</sequence>
<organism evidence="2 3">
    <name type="scientific">Capsaspora owczarzaki (strain ATCC 30864)</name>
    <dbReference type="NCBI Taxonomy" id="595528"/>
    <lineage>
        <taxon>Eukaryota</taxon>
        <taxon>Filasterea</taxon>
        <taxon>Capsaspora</taxon>
    </lineage>
</organism>
<accession>A0A0D2VG19</accession>
<keyword evidence="3" id="KW-1185">Reference proteome</keyword>
<dbReference type="InParanoid" id="A0A0D2VG19"/>
<evidence type="ECO:0000256" key="1">
    <source>
        <dbReference type="SAM" id="MobiDB-lite"/>
    </source>
</evidence>